<evidence type="ECO:0000313" key="3">
    <source>
        <dbReference type="Proteomes" id="UP000010366"/>
    </source>
</evidence>
<name>K9UCB2_CHAP6</name>
<evidence type="ECO:0000313" key="2">
    <source>
        <dbReference type="EMBL" id="AFY92752.1"/>
    </source>
</evidence>
<dbReference type="STRING" id="1173020.Cha6605_1600"/>
<organism evidence="2 3">
    <name type="scientific">Chamaesiphon minutus (strain ATCC 27169 / PCC 6605)</name>
    <dbReference type="NCBI Taxonomy" id="1173020"/>
    <lineage>
        <taxon>Bacteria</taxon>
        <taxon>Bacillati</taxon>
        <taxon>Cyanobacteriota</taxon>
        <taxon>Cyanophyceae</taxon>
        <taxon>Gomontiellales</taxon>
        <taxon>Chamaesiphonaceae</taxon>
        <taxon>Chamaesiphon</taxon>
    </lineage>
</organism>
<dbReference type="OrthoDB" id="580677at2"/>
<dbReference type="HOGENOM" id="CLU_498477_0_0_3"/>
<keyword evidence="3" id="KW-1185">Reference proteome</keyword>
<proteinExistence type="predicted"/>
<gene>
    <name evidence="2" type="ORF">Cha6605_1600</name>
</gene>
<reference evidence="2 3" key="1">
    <citation type="submission" date="2012-05" db="EMBL/GenBank/DDBJ databases">
        <title>Finished chromosome of genome of Chamaesiphon sp. PCC 6605.</title>
        <authorList>
            <consortium name="US DOE Joint Genome Institute"/>
            <person name="Gugger M."/>
            <person name="Coursin T."/>
            <person name="Rippka R."/>
            <person name="Tandeau De Marsac N."/>
            <person name="Huntemann M."/>
            <person name="Wei C.-L."/>
            <person name="Han J."/>
            <person name="Detter J.C."/>
            <person name="Han C."/>
            <person name="Tapia R."/>
            <person name="Chen A."/>
            <person name="Kyrpides N."/>
            <person name="Mavromatis K."/>
            <person name="Markowitz V."/>
            <person name="Szeto E."/>
            <person name="Ivanova N."/>
            <person name="Pagani I."/>
            <person name="Pati A."/>
            <person name="Goodwin L."/>
            <person name="Nordberg H.P."/>
            <person name="Cantor M.N."/>
            <person name="Hua S.X."/>
            <person name="Woyke T."/>
            <person name="Kerfeld C.A."/>
        </authorList>
    </citation>
    <scope>NUCLEOTIDE SEQUENCE [LARGE SCALE GENOMIC DNA]</scope>
    <source>
        <strain evidence="3">ATCC 27169 / PCC 6605</strain>
    </source>
</reference>
<feature type="region of interest" description="Disordered" evidence="1">
    <location>
        <begin position="510"/>
        <end position="537"/>
    </location>
</feature>
<evidence type="ECO:0000256" key="1">
    <source>
        <dbReference type="SAM" id="MobiDB-lite"/>
    </source>
</evidence>
<feature type="compositionally biased region" description="Polar residues" evidence="1">
    <location>
        <begin position="59"/>
        <end position="68"/>
    </location>
</feature>
<feature type="compositionally biased region" description="Low complexity" evidence="1">
    <location>
        <begin position="510"/>
        <end position="519"/>
    </location>
</feature>
<dbReference type="RefSeq" id="WP_015158928.1">
    <property type="nucleotide sequence ID" value="NC_019697.1"/>
</dbReference>
<dbReference type="KEGG" id="cmp:Cha6605_1600"/>
<feature type="compositionally biased region" description="Polar residues" evidence="1">
    <location>
        <begin position="527"/>
        <end position="537"/>
    </location>
</feature>
<protein>
    <submittedName>
        <fullName evidence="2">Uncharacterized protein</fullName>
    </submittedName>
</protein>
<sequence>MTAQVSLDELIRNLKETSAIGDEQLKHTTRNAVNFIVTLANNAYERRKPAVKAIKKSDSPNANVNRESPQPEAKLEYADLEVIKKTATLEPEGEPECDRVSAPQGGRREEAELTTSTVEEELPNSTRDEEFSPSKSSGETLYKFSDFWETKTLFKPGITGIEAQAIIDLISSSEGSRINNGENLLIKSGDRKLFETDAKGKVIYSANDRDRQFKANRNIPIVNSINDLQQRATSIVRNEQSLRDELEVTKTTGIAPPDRQFERMAKGSSMARSSPETPDAIANKQKVDALIGLKSSLDRDGEVKLDNGSTIKAEPISGREGDGIVQIKMYEVDAPEPVVLGKMDEKGNVILSKEYTAPHYTAVSQFVKNEGLAKEAPGKAPIVASTPAVNNQPDSVPSVAGESPPAAVKASIAERSLNGSKPGVSLKDLINLKNFYTKSPEGKAKPESHEAVANFDRYKAQLSQHGKAVSNNSDLKMTNGFFKTFQSDAVELAPADRDNLEAANTFAAEQAQIAAQQKQNKPESPTHQRSQTKSVGM</sequence>
<accession>K9UCB2</accession>
<dbReference type="Proteomes" id="UP000010366">
    <property type="component" value="Chromosome"/>
</dbReference>
<dbReference type="EMBL" id="CP003600">
    <property type="protein sequence ID" value="AFY92752.1"/>
    <property type="molecule type" value="Genomic_DNA"/>
</dbReference>
<feature type="region of interest" description="Disordered" evidence="1">
    <location>
        <begin position="53"/>
        <end position="74"/>
    </location>
</feature>
<dbReference type="AlphaFoldDB" id="K9UCB2"/>
<feature type="region of interest" description="Disordered" evidence="1">
    <location>
        <begin position="89"/>
        <end position="138"/>
    </location>
</feature>